<gene>
    <name evidence="3" type="ORF">DSM109990_00688</name>
</gene>
<dbReference type="Proteomes" id="UP000831019">
    <property type="component" value="Chromosome"/>
</dbReference>
<dbReference type="PANTHER" id="PTHR12049:SF7">
    <property type="entry name" value="PROTEIN ARGININE METHYLTRANSFERASE NDUFAF7, MITOCHONDRIAL"/>
    <property type="match status" value="1"/>
</dbReference>
<organism evidence="3 4">
    <name type="scientific">Sulfitobacter dubius</name>
    <dbReference type="NCBI Taxonomy" id="218673"/>
    <lineage>
        <taxon>Bacteria</taxon>
        <taxon>Pseudomonadati</taxon>
        <taxon>Pseudomonadota</taxon>
        <taxon>Alphaproteobacteria</taxon>
        <taxon>Rhodobacterales</taxon>
        <taxon>Roseobacteraceae</taxon>
        <taxon>Sulfitobacter</taxon>
    </lineage>
</organism>
<dbReference type="Pfam" id="PF02636">
    <property type="entry name" value="Methyltransf_28"/>
    <property type="match status" value="1"/>
</dbReference>
<keyword evidence="1" id="KW-0489">Methyltransferase</keyword>
<keyword evidence="2" id="KW-0808">Transferase</keyword>
<dbReference type="Gene3D" id="3.40.50.12710">
    <property type="match status" value="1"/>
</dbReference>
<reference evidence="4" key="1">
    <citation type="journal article" date="2022" name="Microorganisms">
        <title>Beyond the ABCs#Discovery of Three New Plasmid Types in Rhodobacterales (RepQ, RepY, RepW).</title>
        <authorList>
            <person name="Freese H.M."/>
            <person name="Ringel V."/>
            <person name="Overmann J."/>
            <person name="Petersen J."/>
        </authorList>
    </citation>
    <scope>NUCLEOTIDE SEQUENCE [LARGE SCALE GENOMIC DNA]</scope>
    <source>
        <strain evidence="4">DSM 109990</strain>
    </source>
</reference>
<dbReference type="SUPFAM" id="SSF53335">
    <property type="entry name" value="S-adenosyl-L-methionine-dependent methyltransferases"/>
    <property type="match status" value="1"/>
</dbReference>
<dbReference type="InterPro" id="IPR038375">
    <property type="entry name" value="NDUFAF7_sf"/>
</dbReference>
<evidence type="ECO:0000256" key="2">
    <source>
        <dbReference type="ARBA" id="ARBA00022679"/>
    </source>
</evidence>
<evidence type="ECO:0000313" key="3">
    <source>
        <dbReference type="EMBL" id="UOA13895.1"/>
    </source>
</evidence>
<protein>
    <recommendedName>
        <fullName evidence="5">SAM-dependent methyltransferase, MidA family</fullName>
    </recommendedName>
</protein>
<keyword evidence="4" id="KW-1185">Reference proteome</keyword>
<dbReference type="InterPro" id="IPR003788">
    <property type="entry name" value="NDUFAF7"/>
</dbReference>
<name>A0ABY3ZGY6_9RHOB</name>
<evidence type="ECO:0000313" key="4">
    <source>
        <dbReference type="Proteomes" id="UP000831019"/>
    </source>
</evidence>
<dbReference type="PANTHER" id="PTHR12049">
    <property type="entry name" value="PROTEIN ARGININE METHYLTRANSFERASE NDUFAF7, MITOCHONDRIAL"/>
    <property type="match status" value="1"/>
</dbReference>
<dbReference type="EMBL" id="CP085144">
    <property type="protein sequence ID" value="UOA13895.1"/>
    <property type="molecule type" value="Genomic_DNA"/>
</dbReference>
<dbReference type="InterPro" id="IPR029063">
    <property type="entry name" value="SAM-dependent_MTases_sf"/>
</dbReference>
<dbReference type="RefSeq" id="WP_243262373.1">
    <property type="nucleotide sequence ID" value="NZ_CP085144.1"/>
</dbReference>
<evidence type="ECO:0000256" key="1">
    <source>
        <dbReference type="ARBA" id="ARBA00022603"/>
    </source>
</evidence>
<sequence length="352" mass="37752">MSLKDHLLARIALEGPMRVDDYMQSCLLHPDWGYYTTCAPFGAQGDFITAPEISQMFGELIGLSLAQSWLNQGAPAPFTLAELGPGRGTLMADVLRACAQVPGFLAAAQVTLIEASPALRDVQRETLVGHEVTHLDTVAELPDAPLFLIANEFFDVLPIRQFIRHGAGWAERRIGATDAELTFGLAPVAPQPALAHRLEDTKDGDLVELCAPATKVMNEVGRRIAGHGGAGLIIDYGDWRALGDTLQALENHAPAEPLANPGKADITAHVDFEALAGACPCRYSRVVTQGVFLERLGITARAQKLAEPLNGEALNSHIAAHRRLTHPAEMGNLFKVMGLYPKGQTPPPGTEA</sequence>
<accession>A0ABY3ZGY6</accession>
<proteinExistence type="predicted"/>
<evidence type="ECO:0008006" key="5">
    <source>
        <dbReference type="Google" id="ProtNLM"/>
    </source>
</evidence>